<feature type="transmembrane region" description="Helical" evidence="7">
    <location>
        <begin position="312"/>
        <end position="334"/>
    </location>
</feature>
<feature type="transmembrane region" description="Helical" evidence="7">
    <location>
        <begin position="229"/>
        <end position="253"/>
    </location>
</feature>
<dbReference type="eggNOG" id="KOG1286">
    <property type="taxonomic scope" value="Eukaryota"/>
</dbReference>
<organism evidence="9 10">
    <name type="scientific">Ophiostoma piceae (strain UAMH 11346)</name>
    <name type="common">Sap stain fungus</name>
    <dbReference type="NCBI Taxonomy" id="1262450"/>
    <lineage>
        <taxon>Eukaryota</taxon>
        <taxon>Fungi</taxon>
        <taxon>Dikarya</taxon>
        <taxon>Ascomycota</taxon>
        <taxon>Pezizomycotina</taxon>
        <taxon>Sordariomycetes</taxon>
        <taxon>Sordariomycetidae</taxon>
        <taxon>Ophiostomatales</taxon>
        <taxon>Ophiostomataceae</taxon>
        <taxon>Ophiostoma</taxon>
    </lineage>
</organism>
<evidence type="ECO:0000256" key="1">
    <source>
        <dbReference type="ARBA" id="ARBA00004141"/>
    </source>
</evidence>
<keyword evidence="6 7" id="KW-0472">Membrane</keyword>
<feature type="transmembrane region" description="Helical" evidence="7">
    <location>
        <begin position="201"/>
        <end position="223"/>
    </location>
</feature>
<keyword evidence="10" id="KW-1185">Reference proteome</keyword>
<feature type="domain" description="Amino acid permease/ SLC12A" evidence="8">
    <location>
        <begin position="121"/>
        <end position="576"/>
    </location>
</feature>
<dbReference type="Gene3D" id="1.20.1740.10">
    <property type="entry name" value="Amino acid/polyamine transporter I"/>
    <property type="match status" value="1"/>
</dbReference>
<sequence length="625" mass="68866">MWSAIHANGCSKIRQKNKYWWLLNKDEQAKQDVYRIVAAPFIVEPALLHFSHCSLHPPIPRVYNLPRLYQGTMDDKKISAGVGDIELGQTVSEGQGEVKAGDATADVATAGFRRGLTKRQIMMLTFGAGIGTGLWVGTGQALRAAGPGGIAVAYSIQSFIVWSLFMSIGEMTAYRPVHGGFIRQCADYVDPALAFAEGMNFCFSWIMVIPAEITACVSILKFWPESNVIPLAAYITIFLVAIALPNLFPVGWYGHVEVVMSLLKLLALAVMLCYMFIMASGGVAATHGPLVFHYWKSPGAFVGGARGMSKAFVQAAFSFGAAQHIAIVAGEAASPRQSIKAVVMPIFWRIFTFYVVNIWLVGMVVPYDNHDLGSSGSLGSPFVIALKLGNQMWLAHAINGFIFLTVVSCGVTSVYISSRAMTAMADLQLLHPVFGRKDKAGRPWLALTICTVIGGGLCYLNLNKTAIVVYGWFSSLVAIATFLSWLSIICTHISFRRALKAQSIDPKKLPFRSPGSPYTQYMAIVVVLFIMGLEFYLALYPTDAPPTAKGFFTVYLALPLFIFNYFFYKFYYKTKVVNPADVDFSEARAFDEEERIMKELDVVNDGNQSREKFNLLKTLKSFFVS</sequence>
<dbReference type="HOGENOM" id="CLU_007946_12_0_1"/>
<keyword evidence="2" id="KW-0813">Transport</keyword>
<dbReference type="VEuPathDB" id="FungiDB:F503_08540"/>
<keyword evidence="4" id="KW-0029">Amino-acid transport</keyword>
<evidence type="ECO:0000256" key="2">
    <source>
        <dbReference type="ARBA" id="ARBA00022448"/>
    </source>
</evidence>
<dbReference type="PANTHER" id="PTHR43341:SF1">
    <property type="entry name" value="GENERAL AMINO-ACID PERMEASE GAP1"/>
    <property type="match status" value="1"/>
</dbReference>
<accession>S3BQW8</accession>
<dbReference type="AlphaFoldDB" id="S3BQW8"/>
<dbReference type="InterPro" id="IPR050524">
    <property type="entry name" value="APC_YAT"/>
</dbReference>
<keyword evidence="3 7" id="KW-0812">Transmembrane</keyword>
<dbReference type="Proteomes" id="UP000016923">
    <property type="component" value="Unassembled WGS sequence"/>
</dbReference>
<evidence type="ECO:0000259" key="8">
    <source>
        <dbReference type="Pfam" id="PF00324"/>
    </source>
</evidence>
<comment type="subcellular location">
    <subcellularLocation>
        <location evidence="1">Membrane</location>
        <topology evidence="1">Multi-pass membrane protein</topology>
    </subcellularLocation>
</comment>
<proteinExistence type="predicted"/>
<evidence type="ECO:0000256" key="5">
    <source>
        <dbReference type="ARBA" id="ARBA00022989"/>
    </source>
</evidence>
<dbReference type="InterPro" id="IPR004841">
    <property type="entry name" value="AA-permease/SLC12A_dom"/>
</dbReference>
<keyword evidence="5 7" id="KW-1133">Transmembrane helix</keyword>
<evidence type="ECO:0000313" key="9">
    <source>
        <dbReference type="EMBL" id="EPE02777.1"/>
    </source>
</evidence>
<feature type="transmembrane region" description="Helical" evidence="7">
    <location>
        <begin position="346"/>
        <end position="367"/>
    </location>
</feature>
<dbReference type="GO" id="GO:0016020">
    <property type="term" value="C:membrane"/>
    <property type="evidence" value="ECO:0007669"/>
    <property type="project" value="UniProtKB-SubCell"/>
</dbReference>
<dbReference type="GO" id="GO:0015171">
    <property type="term" value="F:amino acid transmembrane transporter activity"/>
    <property type="evidence" value="ECO:0007669"/>
    <property type="project" value="TreeGrafter"/>
</dbReference>
<feature type="transmembrane region" description="Helical" evidence="7">
    <location>
        <begin position="518"/>
        <end position="539"/>
    </location>
</feature>
<feature type="transmembrane region" description="Helical" evidence="7">
    <location>
        <begin position="468"/>
        <end position="490"/>
    </location>
</feature>
<evidence type="ECO:0000256" key="6">
    <source>
        <dbReference type="ARBA" id="ARBA00023136"/>
    </source>
</evidence>
<evidence type="ECO:0000313" key="10">
    <source>
        <dbReference type="Proteomes" id="UP000016923"/>
    </source>
</evidence>
<feature type="transmembrane region" description="Helical" evidence="7">
    <location>
        <begin position="393"/>
        <end position="416"/>
    </location>
</feature>
<dbReference type="Pfam" id="PF00324">
    <property type="entry name" value="AA_permease"/>
    <property type="match status" value="1"/>
</dbReference>
<evidence type="ECO:0000256" key="4">
    <source>
        <dbReference type="ARBA" id="ARBA00022970"/>
    </source>
</evidence>
<feature type="transmembrane region" description="Helical" evidence="7">
    <location>
        <begin position="551"/>
        <end position="568"/>
    </location>
</feature>
<feature type="transmembrane region" description="Helical" evidence="7">
    <location>
        <begin position="144"/>
        <end position="165"/>
    </location>
</feature>
<dbReference type="OrthoDB" id="3900342at2759"/>
<dbReference type="PANTHER" id="PTHR43341">
    <property type="entry name" value="AMINO ACID PERMEASE"/>
    <property type="match status" value="1"/>
</dbReference>
<feature type="transmembrane region" description="Helical" evidence="7">
    <location>
        <begin position="265"/>
        <end position="292"/>
    </location>
</feature>
<evidence type="ECO:0000256" key="3">
    <source>
        <dbReference type="ARBA" id="ARBA00022692"/>
    </source>
</evidence>
<gene>
    <name evidence="9" type="ORF">F503_08540</name>
</gene>
<feature type="transmembrane region" description="Helical" evidence="7">
    <location>
        <begin position="444"/>
        <end position="462"/>
    </location>
</feature>
<dbReference type="STRING" id="1262450.S3BQW8"/>
<reference evidence="9 10" key="1">
    <citation type="journal article" date="2013" name="BMC Genomics">
        <title>The genome and transcriptome of the pine saprophyte Ophiostoma piceae, and a comparison with the bark beetle-associated pine pathogen Grosmannia clavigera.</title>
        <authorList>
            <person name="Haridas S."/>
            <person name="Wang Y."/>
            <person name="Lim L."/>
            <person name="Massoumi Alamouti S."/>
            <person name="Jackman S."/>
            <person name="Docking R."/>
            <person name="Robertson G."/>
            <person name="Birol I."/>
            <person name="Bohlmann J."/>
            <person name="Breuil C."/>
        </authorList>
    </citation>
    <scope>NUCLEOTIDE SEQUENCE [LARGE SCALE GENOMIC DNA]</scope>
    <source>
        <strain evidence="9 10">UAMH 11346</strain>
    </source>
</reference>
<protein>
    <submittedName>
        <fullName evidence="9">Amino acid transporter</fullName>
    </submittedName>
</protein>
<dbReference type="OMA" id="IEFRYWK"/>
<feature type="transmembrane region" description="Helical" evidence="7">
    <location>
        <begin position="121"/>
        <end position="138"/>
    </location>
</feature>
<name>S3BQW8_OPHP1</name>
<evidence type="ECO:0000256" key="7">
    <source>
        <dbReference type="SAM" id="Phobius"/>
    </source>
</evidence>
<dbReference type="EMBL" id="KE148174">
    <property type="protein sequence ID" value="EPE02777.1"/>
    <property type="molecule type" value="Genomic_DNA"/>
</dbReference>